<protein>
    <submittedName>
        <fullName evidence="1">Uncharacterized protein</fullName>
    </submittedName>
</protein>
<keyword evidence="2" id="KW-1185">Reference proteome</keyword>
<evidence type="ECO:0000313" key="1">
    <source>
        <dbReference type="EMBL" id="PVZ94601.1"/>
    </source>
</evidence>
<gene>
    <name evidence="1" type="ORF">DDQ50_12965</name>
</gene>
<proteinExistence type="predicted"/>
<name>A0A2V1HQH7_9MICO</name>
<comment type="caution">
    <text evidence="1">The sequence shown here is derived from an EMBL/GenBank/DDBJ whole genome shotgun (WGS) entry which is preliminary data.</text>
</comment>
<evidence type="ECO:0000313" key="2">
    <source>
        <dbReference type="Proteomes" id="UP000244893"/>
    </source>
</evidence>
<dbReference type="EMBL" id="QEOP01000002">
    <property type="protein sequence ID" value="PVZ94601.1"/>
    <property type="molecule type" value="Genomic_DNA"/>
</dbReference>
<organism evidence="1 2">
    <name type="scientific">Amnibacterium flavum</name>
    <dbReference type="NCBI Taxonomy" id="2173173"/>
    <lineage>
        <taxon>Bacteria</taxon>
        <taxon>Bacillati</taxon>
        <taxon>Actinomycetota</taxon>
        <taxon>Actinomycetes</taxon>
        <taxon>Micrococcales</taxon>
        <taxon>Microbacteriaceae</taxon>
        <taxon>Amnibacterium</taxon>
    </lineage>
</organism>
<sequence>MTAVNEHSWRICDERLDEEDAMRVLAFIERRRGAFRITWLVGGRGWAVFRDFETALRAVRTRCLDSTLD</sequence>
<reference evidence="1 2" key="1">
    <citation type="submission" date="2018-05" db="EMBL/GenBank/DDBJ databases">
        <title>Amnibacterium sp. M8JJ-5, whole genome shotgun sequence.</title>
        <authorList>
            <person name="Tuo L."/>
        </authorList>
    </citation>
    <scope>NUCLEOTIDE SEQUENCE [LARGE SCALE GENOMIC DNA]</scope>
    <source>
        <strain evidence="1 2">M8JJ-5</strain>
    </source>
</reference>
<accession>A0A2V1HQH7</accession>
<dbReference type="AlphaFoldDB" id="A0A2V1HQH7"/>
<dbReference type="Proteomes" id="UP000244893">
    <property type="component" value="Unassembled WGS sequence"/>
</dbReference>